<dbReference type="Proteomes" id="UP000041314">
    <property type="component" value="Unassembled WGS sequence"/>
</dbReference>
<gene>
    <name evidence="1" type="ORF">ERS008198_00111</name>
</gene>
<dbReference type="AlphaFoldDB" id="A0A655BKU2"/>
<reference evidence="1 2" key="1">
    <citation type="submission" date="2015-03" db="EMBL/GenBank/DDBJ databases">
        <authorList>
            <consortium name="Pathogen Informatics"/>
        </authorList>
    </citation>
    <scope>NUCLEOTIDE SEQUENCE [LARGE SCALE GENOMIC DNA]</scope>
    <source>
        <strain evidence="1 2">A1104</strain>
    </source>
</reference>
<protein>
    <submittedName>
        <fullName evidence="1">Uncharacterized protein</fullName>
    </submittedName>
</protein>
<proteinExistence type="predicted"/>
<sequence length="90" mass="9589">MVMQEVGLPNAVISSAMRSGSAPSQPKPTTTIAPTLGLFATLINVFSVRRASPATWQQPKSLFTHVAPFTCRAISWATLFAQTLVGKIST</sequence>
<accession>A0A655BKU2</accession>
<dbReference type="EMBL" id="CQPA01000001">
    <property type="protein sequence ID" value="CNT55393.1"/>
    <property type="molecule type" value="Genomic_DNA"/>
</dbReference>
<evidence type="ECO:0000313" key="2">
    <source>
        <dbReference type="Proteomes" id="UP000041314"/>
    </source>
</evidence>
<evidence type="ECO:0000313" key="1">
    <source>
        <dbReference type="EMBL" id="CNT55393.1"/>
    </source>
</evidence>
<name>A0A655BKU2_SALET</name>
<organism evidence="1 2">
    <name type="scientific">Salmonella enterica subsp. enterica serovar Bovismorbificans</name>
    <dbReference type="NCBI Taxonomy" id="58097"/>
    <lineage>
        <taxon>Bacteria</taxon>
        <taxon>Pseudomonadati</taxon>
        <taxon>Pseudomonadota</taxon>
        <taxon>Gammaproteobacteria</taxon>
        <taxon>Enterobacterales</taxon>
        <taxon>Enterobacteriaceae</taxon>
        <taxon>Salmonella</taxon>
    </lineage>
</organism>